<proteinExistence type="predicted"/>
<name>A0A0F6B4N4_SALT1</name>
<dbReference type="HOGENOM" id="CLU_3239315_0_0_6"/>
<organism evidence="1 2">
    <name type="scientific">Salmonella typhimurium (strain 14028s / SGSC 2262)</name>
    <dbReference type="NCBI Taxonomy" id="588858"/>
    <lineage>
        <taxon>Bacteria</taxon>
        <taxon>Pseudomonadati</taxon>
        <taxon>Pseudomonadota</taxon>
        <taxon>Gammaproteobacteria</taxon>
        <taxon>Enterobacterales</taxon>
        <taxon>Enterobacteriaceae</taxon>
        <taxon>Salmonella</taxon>
    </lineage>
</organism>
<dbReference type="KEGG" id="seo:STM14_3043"/>
<keyword evidence="2" id="KW-1185">Reference proteome</keyword>
<evidence type="ECO:0000313" key="2">
    <source>
        <dbReference type="Proteomes" id="UP000002695"/>
    </source>
</evidence>
<dbReference type="EMBL" id="CP001363">
    <property type="protein sequence ID" value="ACY89475.1"/>
    <property type="molecule type" value="Genomic_DNA"/>
</dbReference>
<protein>
    <submittedName>
        <fullName evidence="1">Uncharacterized protein</fullName>
    </submittedName>
</protein>
<dbReference type="AlphaFoldDB" id="A0A0F6B4N4"/>
<sequence>MGRSIKKFAIKGKPRVSTYRYRFELLHCSGKLRAKRGEIKEIM</sequence>
<reference evidence="1 2" key="1">
    <citation type="journal article" date="2010" name="J. Bacteriol.">
        <title>Short-term signatures of evolutionary change in the Salmonella enterica serovar typhimurium 14028 genome.</title>
        <authorList>
            <person name="Jarvik T."/>
            <person name="Smillie C."/>
            <person name="Groisman E.A."/>
            <person name="Ochman H."/>
        </authorList>
    </citation>
    <scope>NUCLEOTIDE SEQUENCE [LARGE SCALE GENOMIC DNA]</scope>
    <source>
        <strain evidence="2">14028s / SGSC 2262</strain>
    </source>
</reference>
<gene>
    <name evidence="1" type="ordered locus">STM14_3043</name>
</gene>
<accession>A0A0F6B4N4</accession>
<evidence type="ECO:0000313" key="1">
    <source>
        <dbReference type="EMBL" id="ACY89475.1"/>
    </source>
</evidence>
<dbReference type="Proteomes" id="UP000002695">
    <property type="component" value="Chromosome"/>
</dbReference>